<dbReference type="InterPro" id="IPR029056">
    <property type="entry name" value="Ribokinase-like"/>
</dbReference>
<feature type="transmembrane region" description="Helical" evidence="3">
    <location>
        <begin position="15"/>
        <end position="34"/>
    </location>
</feature>
<dbReference type="PANTHER" id="PTHR10584">
    <property type="entry name" value="SUGAR KINASE"/>
    <property type="match status" value="1"/>
</dbReference>
<evidence type="ECO:0000256" key="2">
    <source>
        <dbReference type="ARBA" id="ARBA00022777"/>
    </source>
</evidence>
<sequence length="305" mass="33048">MNQSWLDRKNPLPSFYDISIASLLMANILLIANLNCDRILQLDKPLQTGGRFHYQDGGQRLGGGGANTGLGLVWAHHRVALVSQVGRDKIGDWLLAEASTQGIDCHLIQRHDEASNEMLLVMTPDGERTIIRPQRPIFELPAPPVWSQWDAVYFNSSAEGVVSWAKTALNHSLVFAQLAKDDRLRPCHILIASKTDMAERSDLTPWKYGLSIAGDSLKYFIVTDGGDGAILYSGNDSTHVAAMTSNVVDTTGAGDAYASGLIHGMTTGLTIIDAMKEGAQWAAFAVATQSSIPGETLKAYLELNA</sequence>
<proteinExistence type="predicted"/>
<name>A9D5A3_9GAMM</name>
<accession>A9D5A3</accession>
<keyword evidence="1" id="KW-0808">Transferase</keyword>
<organism evidence="5 6">
    <name type="scientific">Shewanella benthica KT99</name>
    <dbReference type="NCBI Taxonomy" id="314608"/>
    <lineage>
        <taxon>Bacteria</taxon>
        <taxon>Pseudomonadati</taxon>
        <taxon>Pseudomonadota</taxon>
        <taxon>Gammaproteobacteria</taxon>
        <taxon>Alteromonadales</taxon>
        <taxon>Shewanellaceae</taxon>
        <taxon>Shewanella</taxon>
    </lineage>
</organism>
<dbReference type="EMBL" id="ABIC01000010">
    <property type="protein sequence ID" value="EDQ01369.1"/>
    <property type="molecule type" value="Genomic_DNA"/>
</dbReference>
<evidence type="ECO:0000313" key="5">
    <source>
        <dbReference type="EMBL" id="EDQ01369.1"/>
    </source>
</evidence>
<dbReference type="Gene3D" id="3.40.1190.20">
    <property type="match status" value="1"/>
</dbReference>
<evidence type="ECO:0000313" key="6">
    <source>
        <dbReference type="Proteomes" id="UP000005839"/>
    </source>
</evidence>
<evidence type="ECO:0000256" key="3">
    <source>
        <dbReference type="SAM" id="Phobius"/>
    </source>
</evidence>
<dbReference type="AlphaFoldDB" id="A9D5A3"/>
<dbReference type="PANTHER" id="PTHR10584:SF166">
    <property type="entry name" value="RIBOKINASE"/>
    <property type="match status" value="1"/>
</dbReference>
<keyword evidence="3" id="KW-0472">Membrane</keyword>
<dbReference type="InterPro" id="IPR002173">
    <property type="entry name" value="Carboh/pur_kinase_PfkB_CS"/>
</dbReference>
<comment type="caution">
    <text evidence="5">The sequence shown here is derived from an EMBL/GenBank/DDBJ whole genome shotgun (WGS) entry which is preliminary data.</text>
</comment>
<keyword evidence="2 5" id="KW-0418">Kinase</keyword>
<keyword evidence="6" id="KW-1185">Reference proteome</keyword>
<keyword evidence="3" id="KW-1133">Transmembrane helix</keyword>
<evidence type="ECO:0000259" key="4">
    <source>
        <dbReference type="Pfam" id="PF00294"/>
    </source>
</evidence>
<dbReference type="SUPFAM" id="SSF53613">
    <property type="entry name" value="Ribokinase-like"/>
    <property type="match status" value="1"/>
</dbReference>
<dbReference type="Proteomes" id="UP000005839">
    <property type="component" value="Unassembled WGS sequence"/>
</dbReference>
<protein>
    <submittedName>
        <fullName evidence="5">Carbohydrate kinase, PfkB family protein</fullName>
    </submittedName>
</protein>
<dbReference type="Pfam" id="PF00294">
    <property type="entry name" value="PfkB"/>
    <property type="match status" value="2"/>
</dbReference>
<evidence type="ECO:0000256" key="1">
    <source>
        <dbReference type="ARBA" id="ARBA00022679"/>
    </source>
</evidence>
<dbReference type="InterPro" id="IPR011611">
    <property type="entry name" value="PfkB_dom"/>
</dbReference>
<dbReference type="PROSITE" id="PS00584">
    <property type="entry name" value="PFKB_KINASES_2"/>
    <property type="match status" value="1"/>
</dbReference>
<reference evidence="5 6" key="1">
    <citation type="submission" date="2007-10" db="EMBL/GenBank/DDBJ databases">
        <authorList>
            <person name="Yayanos A."/>
            <person name="Ferriera S."/>
            <person name="Johnson J."/>
            <person name="Kravitz S."/>
            <person name="Halpern A."/>
            <person name="Remington K."/>
            <person name="Beeson K."/>
            <person name="Tran B."/>
            <person name="Rogers Y.-H."/>
            <person name="Friedman R."/>
            <person name="Venter J.C."/>
        </authorList>
    </citation>
    <scope>NUCLEOTIDE SEQUENCE [LARGE SCALE GENOMIC DNA]</scope>
    <source>
        <strain evidence="5 6">KT99</strain>
    </source>
</reference>
<gene>
    <name evidence="5" type="ORF">KT99_01991</name>
</gene>
<keyword evidence="3" id="KW-0812">Transmembrane</keyword>
<dbReference type="GO" id="GO:0016301">
    <property type="term" value="F:kinase activity"/>
    <property type="evidence" value="ECO:0007669"/>
    <property type="project" value="UniProtKB-KW"/>
</dbReference>
<dbReference type="STRING" id="314608.KT99_01991"/>
<feature type="domain" description="Carbohydrate kinase PfkB" evidence="4">
    <location>
        <begin position="218"/>
        <end position="292"/>
    </location>
</feature>
<feature type="domain" description="Carbohydrate kinase PfkB" evidence="4">
    <location>
        <begin position="27"/>
        <end position="131"/>
    </location>
</feature>